<dbReference type="PROSITE" id="PS50081">
    <property type="entry name" value="ZF_DAG_PE_2"/>
    <property type="match status" value="2"/>
</dbReference>
<dbReference type="Gene3D" id="3.30.60.20">
    <property type="match status" value="2"/>
</dbReference>
<accession>A0AAV5QDD0</accession>
<dbReference type="FunFam" id="3.30.200.20:FF:000103">
    <property type="entry name" value="Protein kinase C"/>
    <property type="match status" value="1"/>
</dbReference>
<feature type="domain" description="Phorbol-ester/DAG-type" evidence="19">
    <location>
        <begin position="492"/>
        <end position="542"/>
    </location>
</feature>
<dbReference type="AlphaFoldDB" id="A0AAV5QDD0"/>
<evidence type="ECO:0000256" key="2">
    <source>
        <dbReference type="ARBA" id="ARBA00012429"/>
    </source>
</evidence>
<sequence>MSDAKVINDIKKKIEREQNIINSTTKIKESTNNVAVKEKCNSSIREATQNLEYLRKTLEELSLRSVSSKDSDSSSQTLVNSQNNHKHNPPNFTGLDLIKYDCPSLGHRIQYMVHLMEFKLQIENQYKEASEKMLKLYQSDADKVSSTAALGGRIESNKKIPLLTRSLKRYRDMHIDILDVKEETDLLNDQRARGKPPTGIITIGISSLKDIDHIVTNSIIGKKSESIILIKVDDELKVRTKPFKNGKLQESLQFQINVAKNNEIELSVCDRVGDQLIPVAIVWFMIADIVEELRRKRKQYENHNNGWVSASNMPTQHPNPQTSNFGGGFNAHQSPLINDSSNHPRGGNGHDSPIYSANTSAAAVPNDITSTARYILEPNGQILLTFGFVKTDQITGNRIQNNNLDGLGRHGAIREKKEATFEQHGHHFVQKNTYNIMMCAYCGDFARYSCYQCQDCRYLCHKKCYKNVVTKCISKASNEVDPDEAKLNHKIPHRFEPVSNRGTKWCCHCGYILPWGKKNVRKCSECGIMCHSGCAHLVPDFCGMSMIMANKILETIKHSGSKTNSPVKSNFRSPQMSQQQMIHQHAVSGFGAQGGPQQSLVSQEPDHSLSKDTYGEPQQHNRFSYMAPQPDSHNNQQTPSLKSGGRYSEDTTVSSGSRPIPEIKIDSDFDKRSDFGAQSYPYHDPTTNYAESGSLNDMANPFDQDHYGTDLTHEVSNDAFENQYQQQSPMDVKKDQYYDNYGTENMDHRISQIESGNNFIEERPSDEFSSNLYNDSRVEPLVLEKRQSQLPYPIDDMEDKIPDEPEDIVIPKPKKEKSRRRKVGLDDFQFLAVLGKGNFGKVMLAESRHTKKLCAIKVLKKDFILENDEVESTKSEKRVFLIANKKRHPFLINLHCCFQTANRIYFVMEYISGGDLMWHIQKARFSQRRAQFYAAEVLLGLKYFHDNGVIYRDLKLDNILLTTEGHIKIADYGLCKEEMWFGNTTSTFCGTPEFMAPEILKEQKYGKAVDWWAFGVLLYQMLLGQSPFRGRDEEEIFNAILTDDPLYPIQMARESVEILQALLTRDPSQRLGFSPRDAEEVMEHPYFRNINFDDILSLRIDPPYLPEVKSEHDVSNFDDEFTAETPRLTPVNSTLDSSMQEKFRGFSHMSSEFAI</sequence>
<feature type="domain" description="REM-1" evidence="21">
    <location>
        <begin position="99"/>
        <end position="176"/>
    </location>
</feature>
<dbReference type="InterPro" id="IPR037312">
    <property type="entry name" value="PKC-like_HR1"/>
</dbReference>
<dbReference type="RefSeq" id="XP_064849753.1">
    <property type="nucleotide sequence ID" value="XM_064993681.1"/>
</dbReference>
<dbReference type="FunFam" id="3.30.60.20:FF:000034">
    <property type="entry name" value="Protein kinase C"/>
    <property type="match status" value="1"/>
</dbReference>
<dbReference type="PROSITE" id="PS00107">
    <property type="entry name" value="PROTEIN_KINASE_ATP"/>
    <property type="match status" value="1"/>
</dbReference>
<dbReference type="InterPro" id="IPR000961">
    <property type="entry name" value="AGC-kinase_C"/>
</dbReference>
<evidence type="ECO:0000256" key="15">
    <source>
        <dbReference type="PROSITE-ProRule" id="PRU01207"/>
    </source>
</evidence>
<evidence type="ECO:0000259" key="20">
    <source>
        <dbReference type="PROSITE" id="PS51285"/>
    </source>
</evidence>
<dbReference type="FunFam" id="1.10.510.10:FF:000101">
    <property type="entry name" value="Protein kinase C"/>
    <property type="match status" value="1"/>
</dbReference>
<evidence type="ECO:0000313" key="23">
    <source>
        <dbReference type="Proteomes" id="UP001360560"/>
    </source>
</evidence>
<gene>
    <name evidence="22" type="ORF">DASC09_000780</name>
</gene>
<feature type="compositionally biased region" description="Polar residues" evidence="17">
    <location>
        <begin position="561"/>
        <end position="582"/>
    </location>
</feature>
<feature type="region of interest" description="Disordered" evidence="17">
    <location>
        <begin position="559"/>
        <end position="664"/>
    </location>
</feature>
<dbReference type="PANTHER" id="PTHR24351">
    <property type="entry name" value="RIBOSOMAL PROTEIN S6 KINASE"/>
    <property type="match status" value="1"/>
</dbReference>
<keyword evidence="9" id="KW-0863">Zinc-finger</keyword>
<keyword evidence="11" id="KW-0862">Zinc</keyword>
<evidence type="ECO:0000256" key="1">
    <source>
        <dbReference type="ARBA" id="ARBA00005490"/>
    </source>
</evidence>
<dbReference type="Gene3D" id="3.30.200.20">
    <property type="entry name" value="Phosphorylase Kinase, domain 1"/>
    <property type="match status" value="1"/>
</dbReference>
<dbReference type="InterPro" id="IPR002219">
    <property type="entry name" value="PKC_DAG/PE"/>
</dbReference>
<keyword evidence="10 22" id="KW-0418">Kinase</keyword>
<dbReference type="SUPFAM" id="SSF57889">
    <property type="entry name" value="Cysteine-rich domain"/>
    <property type="match status" value="2"/>
</dbReference>
<feature type="compositionally biased region" description="Basic and acidic residues" evidence="17">
    <location>
        <begin position="604"/>
        <end position="614"/>
    </location>
</feature>
<dbReference type="InterPro" id="IPR017892">
    <property type="entry name" value="Pkinase_C"/>
</dbReference>
<dbReference type="SMART" id="SM00220">
    <property type="entry name" value="S_TKc"/>
    <property type="match status" value="1"/>
</dbReference>
<name>A0AAV5QDD0_9ASCO</name>
<dbReference type="Pfam" id="PF00069">
    <property type="entry name" value="Pkinase"/>
    <property type="match status" value="1"/>
</dbReference>
<feature type="domain" description="Protein kinase" evidence="18">
    <location>
        <begin position="828"/>
        <end position="1087"/>
    </location>
</feature>
<feature type="binding site" evidence="16">
    <location>
        <position position="857"/>
    </location>
    <ligand>
        <name>ATP</name>
        <dbReference type="ChEBI" id="CHEBI:30616"/>
    </ligand>
</feature>
<feature type="domain" description="REM-1" evidence="21">
    <location>
        <begin position="1"/>
        <end position="67"/>
    </location>
</feature>
<dbReference type="Pfam" id="PF00130">
    <property type="entry name" value="C1_1"/>
    <property type="match status" value="2"/>
</dbReference>
<comment type="caution">
    <text evidence="22">The sequence shown here is derived from an EMBL/GenBank/DDBJ whole genome shotgun (WGS) entry which is preliminary data.</text>
</comment>
<dbReference type="GO" id="GO:0008270">
    <property type="term" value="F:zinc ion binding"/>
    <property type="evidence" value="ECO:0007669"/>
    <property type="project" value="UniProtKB-KW"/>
</dbReference>
<dbReference type="CDD" id="cd20822">
    <property type="entry name" value="C1_ScPKC1-like_rpt1"/>
    <property type="match status" value="1"/>
</dbReference>
<evidence type="ECO:0000256" key="13">
    <source>
        <dbReference type="ARBA" id="ARBA00047272"/>
    </source>
</evidence>
<comment type="catalytic activity">
    <reaction evidence="13">
        <text>L-threonyl-[protein] + ATP = O-phospho-L-threonyl-[protein] + ADP + H(+)</text>
        <dbReference type="Rhea" id="RHEA:46608"/>
        <dbReference type="Rhea" id="RHEA-COMP:11060"/>
        <dbReference type="Rhea" id="RHEA-COMP:11605"/>
        <dbReference type="ChEBI" id="CHEBI:15378"/>
        <dbReference type="ChEBI" id="CHEBI:30013"/>
        <dbReference type="ChEBI" id="CHEBI:30616"/>
        <dbReference type="ChEBI" id="CHEBI:61977"/>
        <dbReference type="ChEBI" id="CHEBI:456216"/>
        <dbReference type="EC" id="2.7.11.13"/>
    </reaction>
</comment>
<dbReference type="Proteomes" id="UP001360560">
    <property type="component" value="Unassembled WGS sequence"/>
</dbReference>
<reference evidence="22 23" key="1">
    <citation type="journal article" date="2023" name="Elife">
        <title>Identification of key yeast species and microbe-microbe interactions impacting larval growth of Drosophila in the wild.</title>
        <authorList>
            <person name="Mure A."/>
            <person name="Sugiura Y."/>
            <person name="Maeda R."/>
            <person name="Honda K."/>
            <person name="Sakurai N."/>
            <person name="Takahashi Y."/>
            <person name="Watada M."/>
            <person name="Katoh T."/>
            <person name="Gotoh A."/>
            <person name="Gotoh Y."/>
            <person name="Taniguchi I."/>
            <person name="Nakamura K."/>
            <person name="Hayashi T."/>
            <person name="Katayama T."/>
            <person name="Uemura T."/>
            <person name="Hattori Y."/>
        </authorList>
    </citation>
    <scope>NUCLEOTIDE SEQUENCE [LARGE SCALE GENOMIC DNA]</scope>
    <source>
        <strain evidence="22 23">SC-9</strain>
    </source>
</reference>
<evidence type="ECO:0000256" key="12">
    <source>
        <dbReference type="ARBA" id="ARBA00022840"/>
    </source>
</evidence>
<evidence type="ECO:0000259" key="19">
    <source>
        <dbReference type="PROSITE" id="PS50081"/>
    </source>
</evidence>
<evidence type="ECO:0000256" key="7">
    <source>
        <dbReference type="ARBA" id="ARBA00022737"/>
    </source>
</evidence>
<dbReference type="Pfam" id="PF00433">
    <property type="entry name" value="Pkinase_C"/>
    <property type="match status" value="1"/>
</dbReference>
<dbReference type="GO" id="GO:0009272">
    <property type="term" value="P:fungal-type cell wall biogenesis"/>
    <property type="evidence" value="ECO:0007669"/>
    <property type="project" value="InterPro"/>
</dbReference>
<feature type="compositionally biased region" description="Polar residues" evidence="17">
    <location>
        <begin position="631"/>
        <end position="641"/>
    </location>
</feature>
<dbReference type="PROSITE" id="PS00108">
    <property type="entry name" value="PROTEIN_KINASE_ST"/>
    <property type="match status" value="1"/>
</dbReference>
<feature type="region of interest" description="Disordered" evidence="17">
    <location>
        <begin position="65"/>
        <end position="91"/>
    </location>
</feature>
<evidence type="ECO:0000256" key="16">
    <source>
        <dbReference type="PROSITE-ProRule" id="PRU10141"/>
    </source>
</evidence>
<dbReference type="SUPFAM" id="SSF56112">
    <property type="entry name" value="Protein kinase-like (PK-like)"/>
    <property type="match status" value="1"/>
</dbReference>
<keyword evidence="3" id="KW-0723">Serine/threonine-protein kinase</keyword>
<keyword evidence="4" id="KW-0597">Phosphoprotein</keyword>
<keyword evidence="12 16" id="KW-0067">ATP-binding</keyword>
<comment type="similarity">
    <text evidence="1">Belongs to the protein kinase superfamily. AGC Ser/Thr protein kinase family. PKC subfamily.</text>
</comment>
<evidence type="ECO:0000256" key="17">
    <source>
        <dbReference type="SAM" id="MobiDB-lite"/>
    </source>
</evidence>
<evidence type="ECO:0000313" key="22">
    <source>
        <dbReference type="EMBL" id="GMM32753.1"/>
    </source>
</evidence>
<feature type="compositionally biased region" description="Polar residues" evidence="17">
    <location>
        <begin position="331"/>
        <end position="343"/>
    </location>
</feature>
<dbReference type="SUPFAM" id="SSF46585">
    <property type="entry name" value="HR1 repeat"/>
    <property type="match status" value="1"/>
</dbReference>
<feature type="domain" description="AGC-kinase C-terminal" evidence="20">
    <location>
        <begin position="1088"/>
        <end position="1155"/>
    </location>
</feature>
<organism evidence="22 23">
    <name type="scientific">Saccharomycopsis crataegensis</name>
    <dbReference type="NCBI Taxonomy" id="43959"/>
    <lineage>
        <taxon>Eukaryota</taxon>
        <taxon>Fungi</taxon>
        <taxon>Dikarya</taxon>
        <taxon>Ascomycota</taxon>
        <taxon>Saccharomycotina</taxon>
        <taxon>Saccharomycetes</taxon>
        <taxon>Saccharomycopsidaceae</taxon>
        <taxon>Saccharomycopsis</taxon>
    </lineage>
</organism>
<dbReference type="GO" id="GO:0005524">
    <property type="term" value="F:ATP binding"/>
    <property type="evidence" value="ECO:0007669"/>
    <property type="project" value="UniProtKB-UniRule"/>
</dbReference>
<dbReference type="InterPro" id="IPR017441">
    <property type="entry name" value="Protein_kinase_ATP_BS"/>
</dbReference>
<evidence type="ECO:0000256" key="11">
    <source>
        <dbReference type="ARBA" id="ARBA00022833"/>
    </source>
</evidence>
<evidence type="ECO:0000256" key="10">
    <source>
        <dbReference type="ARBA" id="ARBA00022777"/>
    </source>
</evidence>
<evidence type="ECO:0000256" key="6">
    <source>
        <dbReference type="ARBA" id="ARBA00022723"/>
    </source>
</evidence>
<dbReference type="EC" id="2.7.11.13" evidence="2"/>
<evidence type="ECO:0000256" key="5">
    <source>
        <dbReference type="ARBA" id="ARBA00022679"/>
    </source>
</evidence>
<dbReference type="Pfam" id="PF02185">
    <property type="entry name" value="HR1"/>
    <property type="match status" value="2"/>
</dbReference>
<evidence type="ECO:0000256" key="8">
    <source>
        <dbReference type="ARBA" id="ARBA00022741"/>
    </source>
</evidence>
<dbReference type="Gene3D" id="1.10.510.10">
    <property type="entry name" value="Transferase(Phosphotransferase) domain 1"/>
    <property type="match status" value="1"/>
</dbReference>
<dbReference type="PROSITE" id="PS51285">
    <property type="entry name" value="AGC_KINASE_CTER"/>
    <property type="match status" value="1"/>
</dbReference>
<dbReference type="SMART" id="SM00109">
    <property type="entry name" value="C1"/>
    <property type="match status" value="2"/>
</dbReference>
<proteinExistence type="inferred from homology"/>
<dbReference type="PROSITE" id="PS00479">
    <property type="entry name" value="ZF_DAG_PE_1"/>
    <property type="match status" value="1"/>
</dbReference>
<keyword evidence="7" id="KW-0677">Repeat</keyword>
<dbReference type="CDD" id="cd11620">
    <property type="entry name" value="HR1_PKC-like_2_fungi"/>
    <property type="match status" value="1"/>
</dbReference>
<dbReference type="InterPro" id="IPR008271">
    <property type="entry name" value="Ser/Thr_kinase_AS"/>
</dbReference>
<evidence type="ECO:0000259" key="21">
    <source>
        <dbReference type="PROSITE" id="PS51860"/>
    </source>
</evidence>
<dbReference type="GeneID" id="90070732"/>
<dbReference type="GO" id="GO:0007165">
    <property type="term" value="P:signal transduction"/>
    <property type="evidence" value="ECO:0007669"/>
    <property type="project" value="InterPro"/>
</dbReference>
<dbReference type="PROSITE" id="PS51860">
    <property type="entry name" value="REM_1"/>
    <property type="match status" value="2"/>
</dbReference>
<keyword evidence="23" id="KW-1185">Reference proteome</keyword>
<dbReference type="GO" id="GO:0004697">
    <property type="term" value="F:diacylglycerol-dependent serine/threonine kinase activity"/>
    <property type="evidence" value="ECO:0007669"/>
    <property type="project" value="UniProtKB-EC"/>
</dbReference>
<evidence type="ECO:0000256" key="14">
    <source>
        <dbReference type="ARBA" id="ARBA00047470"/>
    </source>
</evidence>
<evidence type="ECO:0000256" key="9">
    <source>
        <dbReference type="ARBA" id="ARBA00022771"/>
    </source>
</evidence>
<dbReference type="InterPro" id="IPR046349">
    <property type="entry name" value="C1-like_sf"/>
</dbReference>
<feature type="domain" description="Phorbol-ester/DAG-type" evidence="19">
    <location>
        <begin position="425"/>
        <end position="472"/>
    </location>
</feature>
<dbReference type="InterPro" id="IPR011009">
    <property type="entry name" value="Kinase-like_dom_sf"/>
</dbReference>
<dbReference type="CDD" id="cd05570">
    <property type="entry name" value="STKc_PKC"/>
    <property type="match status" value="1"/>
</dbReference>
<keyword evidence="8 16" id="KW-0547">Nucleotide-binding</keyword>
<dbReference type="InterPro" id="IPR000719">
    <property type="entry name" value="Prot_kinase_dom"/>
</dbReference>
<evidence type="ECO:0000256" key="3">
    <source>
        <dbReference type="ARBA" id="ARBA00022527"/>
    </source>
</evidence>
<evidence type="ECO:0000256" key="4">
    <source>
        <dbReference type="ARBA" id="ARBA00022553"/>
    </source>
</evidence>
<dbReference type="SMART" id="SM00742">
    <property type="entry name" value="Hr1"/>
    <property type="match status" value="2"/>
</dbReference>
<protein>
    <recommendedName>
        <fullName evidence="2">protein kinase C</fullName>
        <ecNumber evidence="2">2.7.11.13</ecNumber>
    </recommendedName>
</protein>
<keyword evidence="15" id="KW-0175">Coiled coil</keyword>
<dbReference type="InterPro" id="IPR011072">
    <property type="entry name" value="HR1_rho-bd"/>
</dbReference>
<keyword evidence="5" id="KW-0808">Transferase</keyword>
<feature type="compositionally biased region" description="Polar residues" evidence="17">
    <location>
        <begin position="306"/>
        <end position="324"/>
    </location>
</feature>
<dbReference type="EMBL" id="BTFZ01000001">
    <property type="protein sequence ID" value="GMM32753.1"/>
    <property type="molecule type" value="Genomic_DNA"/>
</dbReference>
<feature type="region of interest" description="Disordered" evidence="17">
    <location>
        <begin position="306"/>
        <end position="353"/>
    </location>
</feature>
<keyword evidence="6" id="KW-0479">Metal-binding</keyword>
<dbReference type="CDD" id="cd20823">
    <property type="entry name" value="C1_ScPKC1-like_rpt2"/>
    <property type="match status" value="1"/>
</dbReference>
<dbReference type="InterPro" id="IPR036274">
    <property type="entry name" value="HR1_rpt_sf"/>
</dbReference>
<dbReference type="PROSITE" id="PS50011">
    <property type="entry name" value="PROTEIN_KINASE_DOM"/>
    <property type="match status" value="1"/>
</dbReference>
<comment type="catalytic activity">
    <reaction evidence="14">
        <text>L-seryl-[protein] + ATP = O-phospho-L-seryl-[protein] + ADP + H(+)</text>
        <dbReference type="Rhea" id="RHEA:17989"/>
        <dbReference type="Rhea" id="RHEA-COMP:9863"/>
        <dbReference type="Rhea" id="RHEA-COMP:11604"/>
        <dbReference type="ChEBI" id="CHEBI:15378"/>
        <dbReference type="ChEBI" id="CHEBI:29999"/>
        <dbReference type="ChEBI" id="CHEBI:30616"/>
        <dbReference type="ChEBI" id="CHEBI:83421"/>
        <dbReference type="ChEBI" id="CHEBI:456216"/>
        <dbReference type="EC" id="2.7.11.13"/>
    </reaction>
</comment>
<dbReference type="SMART" id="SM00133">
    <property type="entry name" value="S_TK_X"/>
    <property type="match status" value="1"/>
</dbReference>
<evidence type="ECO:0000259" key="18">
    <source>
        <dbReference type="PROSITE" id="PS50011"/>
    </source>
</evidence>